<name>A0A317A3M7_9PLEO</name>
<dbReference type="KEGG" id="ptrr:90954341"/>
<dbReference type="Proteomes" id="UP000245464">
    <property type="component" value="Chromosome 1"/>
</dbReference>
<dbReference type="AlphaFoldDB" id="A0A317A3M7"/>
<sequence length="271" mass="30431">MKMTLNTPREMLNRTLSTSRKTTPASTLPDGHLLNLPNEVLLQIAGDLQRTVKEHNPHRDLISLALTCKRFPPISQESLYTAPILDSAKVSSFLTSLFRYPDIRIKVHSLTIESKKIRGQKAITPSRIRGLKPDLLHHCISQIRTLPMDSDTKEDWITYLNTGTFDPTGLLLGLTLTMLPKLTALYLGSTVFQYLPLLRSVTVLIKGTSDPWDSMPNMDDVLQILGSQLTTLELLNDTLLEPWWRMKITGFSTHLPKLTTLAVPVQLLPTA</sequence>
<protein>
    <submittedName>
        <fullName evidence="1">F-box multi-domain protein</fullName>
    </submittedName>
</protein>
<dbReference type="CDD" id="cd09917">
    <property type="entry name" value="F-box_SF"/>
    <property type="match status" value="1"/>
</dbReference>
<gene>
    <name evidence="1" type="ORF">PtrM4_026270</name>
</gene>
<dbReference type="Pfam" id="PF12937">
    <property type="entry name" value="F-box-like"/>
    <property type="match status" value="1"/>
</dbReference>
<dbReference type="GeneID" id="90954341"/>
<dbReference type="EMBL" id="NQIK02000001">
    <property type="protein sequence ID" value="KAF7578387.1"/>
    <property type="molecule type" value="Genomic_DNA"/>
</dbReference>
<comment type="caution">
    <text evidence="1">The sequence shown here is derived from an EMBL/GenBank/DDBJ whole genome shotgun (WGS) entry which is preliminary data.</text>
</comment>
<dbReference type="InterPro" id="IPR001810">
    <property type="entry name" value="F-box_dom"/>
</dbReference>
<organism evidence="1 2">
    <name type="scientific">Pyrenophora tritici-repentis</name>
    <dbReference type="NCBI Taxonomy" id="45151"/>
    <lineage>
        <taxon>Eukaryota</taxon>
        <taxon>Fungi</taxon>
        <taxon>Dikarya</taxon>
        <taxon>Ascomycota</taxon>
        <taxon>Pezizomycotina</taxon>
        <taxon>Dothideomycetes</taxon>
        <taxon>Pleosporomycetidae</taxon>
        <taxon>Pleosporales</taxon>
        <taxon>Pleosporineae</taxon>
        <taxon>Pleosporaceae</taxon>
        <taxon>Pyrenophora</taxon>
    </lineage>
</organism>
<reference evidence="1 2" key="1">
    <citation type="journal article" date="2018" name="BMC Genomics">
        <title>Comparative genomics of the wheat fungal pathogen Pyrenophora tritici-repentis reveals chromosomal variations and genome plasticity.</title>
        <authorList>
            <person name="Moolhuijzen P."/>
            <person name="See P.T."/>
            <person name="Hane J.K."/>
            <person name="Shi G."/>
            <person name="Liu Z."/>
            <person name="Oliver R.P."/>
            <person name="Moffat C.S."/>
        </authorList>
    </citation>
    <scope>NUCLEOTIDE SEQUENCE [LARGE SCALE GENOMIC DNA]</scope>
    <source>
        <strain evidence="1">M4</strain>
    </source>
</reference>
<accession>A0A317A3M7</accession>
<evidence type="ECO:0000313" key="1">
    <source>
        <dbReference type="EMBL" id="KAF7578387.1"/>
    </source>
</evidence>
<proteinExistence type="predicted"/>
<dbReference type="RefSeq" id="XP_065965898.1">
    <property type="nucleotide sequence ID" value="XM_066103696.1"/>
</dbReference>
<evidence type="ECO:0000313" key="2">
    <source>
        <dbReference type="Proteomes" id="UP000245464"/>
    </source>
</evidence>